<feature type="compositionally biased region" description="Acidic residues" evidence="1">
    <location>
        <begin position="149"/>
        <end position="161"/>
    </location>
</feature>
<organism evidence="2 3">
    <name type="scientific">Salipiger abyssi</name>
    <dbReference type="NCBI Taxonomy" id="1250539"/>
    <lineage>
        <taxon>Bacteria</taxon>
        <taxon>Pseudomonadati</taxon>
        <taxon>Pseudomonadota</taxon>
        <taxon>Alphaproteobacteria</taxon>
        <taxon>Rhodobacterales</taxon>
        <taxon>Roseobacteraceae</taxon>
        <taxon>Salipiger</taxon>
    </lineage>
</organism>
<dbReference type="Proteomes" id="UP000187059">
    <property type="component" value="Chromosome"/>
</dbReference>
<dbReference type="OrthoDB" id="7875768at2"/>
<evidence type="ECO:0000256" key="1">
    <source>
        <dbReference type="SAM" id="MobiDB-lite"/>
    </source>
</evidence>
<sequence>MSDPVTNVEIEDVLSSIRRLVSEDTRPKAPPQPPEKPERLVLTPSQRVPEAEAPAPETSEKTAALLTEPTLVPDAEDADCAESPAEDRVSSEAQAAPDAAEPDTGVLPLGRLVEQEVACVLDEDEAELAEPSATVTPETGDVTAPTLAEDADDAASDEGETDDPKALADSDDPESGLARKIAELEEMISRSPGVFEADAPEEGGNAAFVHHPREPLAWEDHFADAFDPAEPEVPEATILRGPAWKGEPERERPELAAVPEAGAQDVPATIDEDTLREMVAAIVRQELQGALGERITRNVRKLVRREIHRMLASQDFN</sequence>
<feature type="compositionally biased region" description="Low complexity" evidence="1">
    <location>
        <begin position="91"/>
        <end position="103"/>
    </location>
</feature>
<dbReference type="STRING" id="1250539.Ga0080574_TMP3505"/>
<evidence type="ECO:0000313" key="2">
    <source>
        <dbReference type="EMBL" id="APZ53839.1"/>
    </source>
</evidence>
<keyword evidence="3" id="KW-1185">Reference proteome</keyword>
<dbReference type="KEGG" id="paby:Ga0080574_TMP3505"/>
<proteinExistence type="predicted"/>
<feature type="region of interest" description="Disordered" evidence="1">
    <location>
        <begin position="122"/>
        <end position="177"/>
    </location>
</feature>
<dbReference type="RefSeq" id="WP_076702779.1">
    <property type="nucleotide sequence ID" value="NZ_CP015093.1"/>
</dbReference>
<dbReference type="AlphaFoldDB" id="A0A1P8UWR6"/>
<dbReference type="EMBL" id="CP015093">
    <property type="protein sequence ID" value="APZ53839.1"/>
    <property type="molecule type" value="Genomic_DNA"/>
</dbReference>
<protein>
    <submittedName>
        <fullName evidence="2">Uncharacterized protein</fullName>
    </submittedName>
</protein>
<feature type="region of interest" description="Disordered" evidence="1">
    <location>
        <begin position="19"/>
        <end position="109"/>
    </location>
</feature>
<gene>
    <name evidence="2" type="ORF">Ga0080574_TMP3505</name>
</gene>
<reference evidence="2 3" key="1">
    <citation type="submission" date="2016-04" db="EMBL/GenBank/DDBJ databases">
        <title>Deep-sea bacteria in the southern Pacific.</title>
        <authorList>
            <person name="Tang K."/>
        </authorList>
    </citation>
    <scope>NUCLEOTIDE SEQUENCE [LARGE SCALE GENOMIC DNA]</scope>
    <source>
        <strain evidence="2 3">JLT2014</strain>
    </source>
</reference>
<evidence type="ECO:0000313" key="3">
    <source>
        <dbReference type="Proteomes" id="UP000187059"/>
    </source>
</evidence>
<accession>A0A1P8UWR6</accession>
<name>A0A1P8UWR6_9RHOB</name>